<dbReference type="EMBL" id="BT148605">
    <property type="protein sequence ID" value="AFK48399.1"/>
    <property type="molecule type" value="mRNA"/>
</dbReference>
<reference evidence="1" key="1">
    <citation type="submission" date="2012-05" db="EMBL/GenBank/DDBJ databases">
        <authorList>
            <person name="Krishnakumar V."/>
            <person name="Cheung F."/>
            <person name="Xiao Y."/>
            <person name="Chan A."/>
            <person name="Moskal W.A."/>
            <person name="Town C.D."/>
        </authorList>
    </citation>
    <scope>NUCLEOTIDE SEQUENCE</scope>
</reference>
<organism evidence="1">
    <name type="scientific">Lotus japonicus</name>
    <name type="common">Lotus corniculatus var. japonicus</name>
    <dbReference type="NCBI Taxonomy" id="34305"/>
    <lineage>
        <taxon>Eukaryota</taxon>
        <taxon>Viridiplantae</taxon>
        <taxon>Streptophyta</taxon>
        <taxon>Embryophyta</taxon>
        <taxon>Tracheophyta</taxon>
        <taxon>Spermatophyta</taxon>
        <taxon>Magnoliopsida</taxon>
        <taxon>eudicotyledons</taxon>
        <taxon>Gunneridae</taxon>
        <taxon>Pentapetalae</taxon>
        <taxon>rosids</taxon>
        <taxon>fabids</taxon>
        <taxon>Fabales</taxon>
        <taxon>Fabaceae</taxon>
        <taxon>Papilionoideae</taxon>
        <taxon>50 kb inversion clade</taxon>
        <taxon>NPAAA clade</taxon>
        <taxon>Hologalegina</taxon>
        <taxon>robinioid clade</taxon>
        <taxon>Loteae</taxon>
        <taxon>Lotus</taxon>
    </lineage>
</organism>
<proteinExistence type="evidence at transcript level"/>
<sequence length="61" mass="6816">MHVSKEIRQPDLFGNYSIAICCSKMSQNYLLKTAISICMLVETTSSKRAIPIPKVKMLAVN</sequence>
<accession>I3T7A7</accession>
<dbReference type="AlphaFoldDB" id="I3T7A7"/>
<evidence type="ECO:0000313" key="1">
    <source>
        <dbReference type="EMBL" id="AFK48399.1"/>
    </source>
</evidence>
<protein>
    <submittedName>
        <fullName evidence="1">Uncharacterized protein</fullName>
    </submittedName>
</protein>
<name>I3T7A7_LOTJA</name>